<sequence>MAILYSFHWEQTVCVYFEENGMTWWPLALILKQWGLSTQTTTVFKQYSIPETQRKRLSDFSTALLSLPKATFFISEQALLNLLGSLETQIPEKKSSIQSFHQFITSPKREQVATKVTSKLSYASLRSPESTFAKTKDVKVVVFPPNSKAKSINQTNERKKLKDIVSLNLKMAEAVNVFLVIEKPQLDYKTREQCIMWANQLQKQLKSCKFTEIEIP</sequence>
<name>C7BEQ7_PEDMN</name>
<proteinExistence type="predicted"/>
<geneLocation type="chloroplast" evidence="1"/>
<keyword evidence="1" id="KW-0150">Chloroplast</keyword>
<organism evidence="1">
    <name type="scientific">Pedinomonas minor</name>
    <name type="common">Green alga</name>
    <dbReference type="NCBI Taxonomy" id="3159"/>
    <lineage>
        <taxon>Eukaryota</taxon>
        <taxon>Viridiplantae</taxon>
        <taxon>Chlorophyta</taxon>
        <taxon>core chlorophytes</taxon>
        <taxon>Pedinophyceae</taxon>
        <taxon>Pedinomonadales</taxon>
        <taxon>Pedinomonadaceae</taxon>
        <taxon>Pedinomonas</taxon>
    </lineage>
</organism>
<dbReference type="AlphaFoldDB" id="C7BEQ7"/>
<reference evidence="1" key="1">
    <citation type="journal article" date="2009" name="Mol. Biol. Evol.">
        <title>The chloroplast genomes of the green algae Pedinomonas minor, Parachlorella kessleri, and Oocystis solitaria reveal a shared ancestry between the Pedinomonadales and Chlorellales.</title>
        <authorList>
            <person name="Turmel M."/>
            <person name="Otis C."/>
            <person name="Lemieux C."/>
        </authorList>
    </citation>
    <scope>NUCLEOTIDE SEQUENCE</scope>
</reference>
<dbReference type="GeneID" id="11541932"/>
<dbReference type="EMBL" id="FJ968740">
    <property type="protein sequence ID" value="ACQ90898.1"/>
    <property type="molecule type" value="Genomic_DNA"/>
</dbReference>
<protein>
    <submittedName>
        <fullName evidence="1">Uncharacterized protein orf216</fullName>
    </submittedName>
</protein>
<keyword evidence="1" id="KW-0934">Plastid</keyword>
<accession>C7BEQ7</accession>
<gene>
    <name evidence="1" type="primary">orf216</name>
</gene>
<evidence type="ECO:0000313" key="1">
    <source>
        <dbReference type="EMBL" id="ACQ90898.1"/>
    </source>
</evidence>
<dbReference type="RefSeq" id="YP_005089905.1">
    <property type="nucleotide sequence ID" value="NC_016733.1"/>
</dbReference>